<keyword evidence="2" id="KW-1185">Reference proteome</keyword>
<dbReference type="Proteomes" id="UP000247586">
    <property type="component" value="Chromosome"/>
</dbReference>
<gene>
    <name evidence="1" type="ORF">DFR87_08985</name>
</gene>
<dbReference type="KEGG" id="mhk:DFR87_08985"/>
<dbReference type="Pfam" id="PF11485">
    <property type="entry name" value="STK_08120-like"/>
    <property type="match status" value="1"/>
</dbReference>
<dbReference type="EMBL" id="CP029287">
    <property type="protein sequence ID" value="AWR99803.1"/>
    <property type="molecule type" value="Genomic_DNA"/>
</dbReference>
<accession>A0A2U9IUX8</accession>
<dbReference type="InterPro" id="IPR023393">
    <property type="entry name" value="START-like_dom_sf"/>
</dbReference>
<sequence>MLPLLCFIVKISFPIVTKHEPDVVLNLSSDPNFFFGTFTPFKIINFENENTFYIYGEIASTFSLVDIEAKVARFVSRTGVIYVLTVGPGLIKLPSGKELDRAFKPTPPKGNGKISVTRSGSTISMEIDYEGDREKMIVNSLAKKARSIKNLDDLIWRERISRHI</sequence>
<dbReference type="InterPro" id="IPR021578">
    <property type="entry name" value="STK_08120-like"/>
</dbReference>
<name>A0A2U9IUX8_9CREN</name>
<dbReference type="Gene3D" id="3.30.530.20">
    <property type="match status" value="1"/>
</dbReference>
<evidence type="ECO:0008006" key="3">
    <source>
        <dbReference type="Google" id="ProtNLM"/>
    </source>
</evidence>
<reference evidence="2" key="3">
    <citation type="submission" date="2020-03" db="EMBL/GenBank/DDBJ databases">
        <title>Sequencing and Assembly of Multiple Reported Metal-Biooxidizing Members of the Extremely Thermoacidophilic Archaeal Family Sulfolobaceae.</title>
        <authorList>
            <person name="Counts J.A."/>
            <person name="Kelly R.M."/>
        </authorList>
    </citation>
    <scope>NUCLEOTIDE SEQUENCE [LARGE SCALE GENOMIC DNA]</scope>
    <source>
        <strain evidence="2">HO1-1</strain>
    </source>
</reference>
<evidence type="ECO:0000313" key="1">
    <source>
        <dbReference type="EMBL" id="AWR99803.1"/>
    </source>
</evidence>
<organism evidence="1 2">
    <name type="scientific">Metallosphaera hakonensis JCM 8857 = DSM 7519</name>
    <dbReference type="NCBI Taxonomy" id="1293036"/>
    <lineage>
        <taxon>Archaea</taxon>
        <taxon>Thermoproteota</taxon>
        <taxon>Thermoprotei</taxon>
        <taxon>Sulfolobales</taxon>
        <taxon>Sulfolobaceae</taxon>
        <taxon>Metallosphaera</taxon>
    </lineage>
</organism>
<evidence type="ECO:0000313" key="2">
    <source>
        <dbReference type="Proteomes" id="UP000247586"/>
    </source>
</evidence>
<reference evidence="1 2" key="1">
    <citation type="submission" date="2018-05" db="EMBL/GenBank/DDBJ databases">
        <title>Complete Genome Sequences of Extremely Thermoacidophilic, Metal-Mobilizing Type-Strain Members of the Archaeal Family Sulfolobaceae: Acidianus brierleyi DSM-1651T, Acidianus sulfidivorans DSM-18786T, Metallosphaera hakonensis DSM-7519T, and Metallosphaera prunae DSM-10039T.</title>
        <authorList>
            <person name="Counts J.A."/>
            <person name="Kelly R.M."/>
        </authorList>
    </citation>
    <scope>NUCLEOTIDE SEQUENCE [LARGE SCALE GENOMIC DNA]</scope>
    <source>
        <strain evidence="1 2">HO1-1</strain>
    </source>
</reference>
<protein>
    <recommendedName>
        <fullName evidence="3">DUF3211 domain-containing protein</fullName>
    </recommendedName>
</protein>
<reference evidence="2" key="2">
    <citation type="submission" date="2020-03" db="EMBL/GenBank/DDBJ databases">
        <title>Complete Genome Sequences of Extremely Thermoacidophilic, Metal-Mobilizing Type-Strain Members of the Archaeal Family Sulfolobaceae: Acidianus brierleyi DSM-1651T, Acidianus sulfidivorans DSM-18786T, Metallosphaera hakonensis DSM-7519T, and Metallosphaera prunae DSM-10039T.</title>
        <authorList>
            <person name="Counts J.A."/>
            <person name="Kelly R.M."/>
        </authorList>
    </citation>
    <scope>NUCLEOTIDE SEQUENCE [LARGE SCALE GENOMIC DNA]</scope>
    <source>
        <strain evidence="2">HO1-1</strain>
    </source>
</reference>
<dbReference type="AlphaFoldDB" id="A0A2U9IUX8"/>
<proteinExistence type="predicted"/>